<dbReference type="AlphaFoldDB" id="A0AA88WVK5"/>
<evidence type="ECO:0000313" key="3">
    <source>
        <dbReference type="EMBL" id="KAK3034956.1"/>
    </source>
</evidence>
<feature type="domain" description="GAG-pre-integrase" evidence="1">
    <location>
        <begin position="149"/>
        <end position="214"/>
    </location>
</feature>
<gene>
    <name evidence="3" type="ORF">RJ639_032356</name>
</gene>
<evidence type="ECO:0000259" key="1">
    <source>
        <dbReference type="Pfam" id="PF13976"/>
    </source>
</evidence>
<comment type="caution">
    <text evidence="3">The sequence shown here is derived from an EMBL/GenBank/DDBJ whole genome shotgun (WGS) entry which is preliminary data.</text>
</comment>
<evidence type="ECO:0000313" key="4">
    <source>
        <dbReference type="Proteomes" id="UP001188597"/>
    </source>
</evidence>
<dbReference type="EMBL" id="JAVXUP010000187">
    <property type="protein sequence ID" value="KAK3034956.1"/>
    <property type="molecule type" value="Genomic_DNA"/>
</dbReference>
<dbReference type="Proteomes" id="UP001188597">
    <property type="component" value="Unassembled WGS sequence"/>
</dbReference>
<reference evidence="3" key="1">
    <citation type="submission" date="2022-12" db="EMBL/GenBank/DDBJ databases">
        <title>Draft genome assemblies for two species of Escallonia (Escalloniales).</title>
        <authorList>
            <person name="Chanderbali A."/>
            <person name="Dervinis C."/>
            <person name="Anghel I."/>
            <person name="Soltis D."/>
            <person name="Soltis P."/>
            <person name="Zapata F."/>
        </authorList>
    </citation>
    <scope>NUCLEOTIDE SEQUENCE</scope>
    <source>
        <strain evidence="3">UCBG64.0493</strain>
        <tissue evidence="3">Leaf</tissue>
    </source>
</reference>
<organism evidence="3 4">
    <name type="scientific">Escallonia herrerae</name>
    <dbReference type="NCBI Taxonomy" id="1293975"/>
    <lineage>
        <taxon>Eukaryota</taxon>
        <taxon>Viridiplantae</taxon>
        <taxon>Streptophyta</taxon>
        <taxon>Embryophyta</taxon>
        <taxon>Tracheophyta</taxon>
        <taxon>Spermatophyta</taxon>
        <taxon>Magnoliopsida</taxon>
        <taxon>eudicotyledons</taxon>
        <taxon>Gunneridae</taxon>
        <taxon>Pentapetalae</taxon>
        <taxon>asterids</taxon>
        <taxon>campanulids</taxon>
        <taxon>Escalloniales</taxon>
        <taxon>Escalloniaceae</taxon>
        <taxon>Escallonia</taxon>
    </lineage>
</organism>
<protein>
    <recommendedName>
        <fullName evidence="5">GAG-pre-integrase domain-containing protein</fullName>
    </recommendedName>
</protein>
<evidence type="ECO:0000259" key="2">
    <source>
        <dbReference type="Pfam" id="PF22936"/>
    </source>
</evidence>
<keyword evidence="4" id="KW-1185">Reference proteome</keyword>
<dbReference type="Pfam" id="PF13976">
    <property type="entry name" value="gag_pre-integrs"/>
    <property type="match status" value="1"/>
</dbReference>
<dbReference type="InterPro" id="IPR054722">
    <property type="entry name" value="PolX-like_BBD"/>
</dbReference>
<dbReference type="Pfam" id="PF22936">
    <property type="entry name" value="Pol_BBD"/>
    <property type="match status" value="1"/>
</dbReference>
<accession>A0AA88WVK5</accession>
<feature type="domain" description="Retrovirus-related Pol polyprotein from transposon TNT 1-94-like beta-barrel" evidence="2">
    <location>
        <begin position="43"/>
        <end position="99"/>
    </location>
</feature>
<name>A0AA88WVK5_9ASTE</name>
<proteinExistence type="predicted"/>
<evidence type="ECO:0008006" key="5">
    <source>
        <dbReference type="Google" id="ProtNLM"/>
    </source>
</evidence>
<sequence length="232" mass="25597">MANCDSKEKVASYAEEEEIIMDEESKLFMACFDSIATNESGVWFLDSGCSNHMYGVKLAFKDIDESEKKLVMLGDNKPVQVEGKGSVAVKTSHGVSCTLPKAPKRDLGAGTSSLGKLFPRLFDDGVCMIEDKKSGQIMASVRMAKNMIFPLEVSNVGKKVLVASERNATNLWHLRYGHLNVKALKLLNQKGMVHGLPNINTLDKLCEGCIHGKQCRKSFSIRKAWRALGVLR</sequence>
<dbReference type="InterPro" id="IPR025724">
    <property type="entry name" value="GAG-pre-integrase_dom"/>
</dbReference>